<reference evidence="1 2" key="1">
    <citation type="journal article" date="2021" name="Int. J. Syst. Evol. Microbiol.">
        <title>Salipiger mangrovisoli sp. nov., isolated from mangrove soil and the proposal for the reclassification of Paraphaeobacter pallidus as Salipiger pallidus comb. nov.</title>
        <authorList>
            <person name="Du J."/>
            <person name="Liu Y."/>
            <person name="Pei T."/>
            <person name="Deng M.R."/>
            <person name="Zhu H."/>
        </authorList>
    </citation>
    <scope>NUCLEOTIDE SEQUENCE [LARGE SCALE GENOMIC DNA]</scope>
    <source>
        <strain evidence="1 2">6D45A</strain>
    </source>
</reference>
<keyword evidence="2" id="KW-1185">Reference proteome</keyword>
<protein>
    <submittedName>
        <fullName evidence="1">Uncharacterized protein</fullName>
    </submittedName>
</protein>
<name>A0ABR9XAM5_9RHOB</name>
<gene>
    <name evidence="1" type="ORF">IQ782_27815</name>
</gene>
<accession>A0ABR9XAM5</accession>
<dbReference type="EMBL" id="JADFFK010000041">
    <property type="protein sequence ID" value="MBE9640660.1"/>
    <property type="molecule type" value="Genomic_DNA"/>
</dbReference>
<comment type="caution">
    <text evidence="1">The sequence shown here is derived from an EMBL/GenBank/DDBJ whole genome shotgun (WGS) entry which is preliminary data.</text>
</comment>
<organism evidence="1 2">
    <name type="scientific">Salipiger mangrovisoli</name>
    <dbReference type="NCBI Taxonomy" id="2865933"/>
    <lineage>
        <taxon>Bacteria</taxon>
        <taxon>Pseudomonadati</taxon>
        <taxon>Pseudomonadota</taxon>
        <taxon>Alphaproteobacteria</taxon>
        <taxon>Rhodobacterales</taxon>
        <taxon>Roseobacteraceae</taxon>
        <taxon>Salipiger</taxon>
    </lineage>
</organism>
<evidence type="ECO:0000313" key="1">
    <source>
        <dbReference type="EMBL" id="MBE9640660.1"/>
    </source>
</evidence>
<dbReference type="Proteomes" id="UP000607796">
    <property type="component" value="Unassembled WGS sequence"/>
</dbReference>
<evidence type="ECO:0000313" key="2">
    <source>
        <dbReference type="Proteomes" id="UP000607796"/>
    </source>
</evidence>
<dbReference type="RefSeq" id="WP_194137922.1">
    <property type="nucleotide sequence ID" value="NZ_JADFFK010000041.1"/>
</dbReference>
<sequence>MRQRRFGKTIKDLLLALLNATLILVALCLFLGLQLSSRVQDITDSFARNLVSIDPLRDEIGTVTAEVSGLRSDLQALRAGGTEMTTEAAQRITARLDLLDSRLGTAAERIEGLLNSPEQLVDHAVESAAAEIRKSLGALRGCVPSDTVSLSHPALPLPPQGDTT</sequence>
<proteinExistence type="predicted"/>